<evidence type="ECO:0000313" key="1">
    <source>
        <dbReference type="EMBL" id="MCP2168432.1"/>
    </source>
</evidence>
<dbReference type="Proteomes" id="UP001206128">
    <property type="component" value="Unassembled WGS sequence"/>
</dbReference>
<evidence type="ECO:0000313" key="2">
    <source>
        <dbReference type="Proteomes" id="UP001206128"/>
    </source>
</evidence>
<accession>A0AAE3GJA0</accession>
<dbReference type="EMBL" id="JAMTCK010000014">
    <property type="protein sequence ID" value="MCP2168432.1"/>
    <property type="molecule type" value="Genomic_DNA"/>
</dbReference>
<sequence length="46" mass="5058">MVPARYDSQALPPVQCAGTLVRERVLFASPVSPHEWEMMCVSTVPA</sequence>
<proteinExistence type="predicted"/>
<comment type="caution">
    <text evidence="1">The sequence shown here is derived from an EMBL/GenBank/DDBJ whole genome shotgun (WGS) entry which is preliminary data.</text>
</comment>
<reference evidence="1" key="1">
    <citation type="submission" date="2022-06" db="EMBL/GenBank/DDBJ databases">
        <title>Genomic Encyclopedia of Archaeal and Bacterial Type Strains, Phase II (KMG-II): from individual species to whole genera.</title>
        <authorList>
            <person name="Goeker M."/>
        </authorList>
    </citation>
    <scope>NUCLEOTIDE SEQUENCE</scope>
    <source>
        <strain evidence="1">DSM 43935</strain>
    </source>
</reference>
<protein>
    <submittedName>
        <fullName evidence="1">Uncharacterized protein</fullName>
    </submittedName>
</protein>
<organism evidence="1 2">
    <name type="scientific">Goodfellowiella coeruleoviolacea</name>
    <dbReference type="NCBI Taxonomy" id="334858"/>
    <lineage>
        <taxon>Bacteria</taxon>
        <taxon>Bacillati</taxon>
        <taxon>Actinomycetota</taxon>
        <taxon>Actinomycetes</taxon>
        <taxon>Pseudonocardiales</taxon>
        <taxon>Pseudonocardiaceae</taxon>
        <taxon>Goodfellowiella</taxon>
    </lineage>
</organism>
<dbReference type="AlphaFoldDB" id="A0AAE3GJA0"/>
<gene>
    <name evidence="1" type="ORF">LX83_005310</name>
</gene>
<name>A0AAE3GJA0_9PSEU</name>
<keyword evidence="2" id="KW-1185">Reference proteome</keyword>